<evidence type="ECO:0000313" key="3">
    <source>
        <dbReference type="Proteomes" id="UP001497516"/>
    </source>
</evidence>
<name>A0AAV2G858_9ROSI</name>
<keyword evidence="1" id="KW-0472">Membrane</keyword>
<organism evidence="2 3">
    <name type="scientific">Linum trigynum</name>
    <dbReference type="NCBI Taxonomy" id="586398"/>
    <lineage>
        <taxon>Eukaryota</taxon>
        <taxon>Viridiplantae</taxon>
        <taxon>Streptophyta</taxon>
        <taxon>Embryophyta</taxon>
        <taxon>Tracheophyta</taxon>
        <taxon>Spermatophyta</taxon>
        <taxon>Magnoliopsida</taxon>
        <taxon>eudicotyledons</taxon>
        <taxon>Gunneridae</taxon>
        <taxon>Pentapetalae</taxon>
        <taxon>rosids</taxon>
        <taxon>fabids</taxon>
        <taxon>Malpighiales</taxon>
        <taxon>Linaceae</taxon>
        <taxon>Linum</taxon>
    </lineage>
</organism>
<keyword evidence="3" id="KW-1185">Reference proteome</keyword>
<keyword evidence="1" id="KW-0812">Transmembrane</keyword>
<dbReference type="AlphaFoldDB" id="A0AAV2G858"/>
<dbReference type="Proteomes" id="UP001497516">
    <property type="component" value="Chromosome 8"/>
</dbReference>
<dbReference type="EMBL" id="OZ034821">
    <property type="protein sequence ID" value="CAL1406449.1"/>
    <property type="molecule type" value="Genomic_DNA"/>
</dbReference>
<evidence type="ECO:0000256" key="1">
    <source>
        <dbReference type="SAM" id="Phobius"/>
    </source>
</evidence>
<sequence length="71" mass="7566">MASGVEEAGTWVEESGGEKVQSWVEKRVAPARSGEWSAGVARRGERRRRAAAVLVVAAGVLCSAGWARRGR</sequence>
<accession>A0AAV2G858</accession>
<evidence type="ECO:0000313" key="2">
    <source>
        <dbReference type="EMBL" id="CAL1406449.1"/>
    </source>
</evidence>
<keyword evidence="1" id="KW-1133">Transmembrane helix</keyword>
<proteinExistence type="predicted"/>
<feature type="transmembrane region" description="Helical" evidence="1">
    <location>
        <begin position="50"/>
        <end position="67"/>
    </location>
</feature>
<reference evidence="2 3" key="1">
    <citation type="submission" date="2024-04" db="EMBL/GenBank/DDBJ databases">
        <authorList>
            <person name="Fracassetti M."/>
        </authorList>
    </citation>
    <scope>NUCLEOTIDE SEQUENCE [LARGE SCALE GENOMIC DNA]</scope>
</reference>
<gene>
    <name evidence="2" type="ORF">LTRI10_LOCUS46172</name>
</gene>
<protein>
    <submittedName>
        <fullName evidence="2">Uncharacterized protein</fullName>
    </submittedName>
</protein>